<evidence type="ECO:0000313" key="3">
    <source>
        <dbReference type="EMBL" id="ACL17979.1"/>
    </source>
</evidence>
<dbReference type="KEGG" id="mpl:Mpal_2715"/>
<feature type="compositionally biased region" description="Low complexity" evidence="1">
    <location>
        <begin position="22"/>
        <end position="33"/>
    </location>
</feature>
<dbReference type="eggNOG" id="arCOG09501">
    <property type="taxonomic scope" value="Archaea"/>
</dbReference>
<name>B8GFU6_METPE</name>
<feature type="region of interest" description="Disordered" evidence="1">
    <location>
        <begin position="9"/>
        <end position="56"/>
    </location>
</feature>
<sequence length="213" mass="22871">MDDQDMIFEIDEKIEAESATKSTEGPSTGPSSPQITPSMEPVSARPPPPSVPAPQKRSVRSRWGWYLGLSLIGLVLITLIVAFISIGITIGGSEQAAHYPYTVTYDVTFPNSNPVQIGNILIVAIPYADHVSLSVDKVPYDIKVGEQKEITQKQAAVTILGYPLLSFSFKLDATYNGLVDSDASFSLGVRTSEQVPSAIIARLLPPSVNATPV</sequence>
<protein>
    <submittedName>
        <fullName evidence="3">Uncharacterized protein</fullName>
    </submittedName>
</protein>
<keyword evidence="2" id="KW-0812">Transmembrane</keyword>
<evidence type="ECO:0000256" key="1">
    <source>
        <dbReference type="SAM" id="MobiDB-lite"/>
    </source>
</evidence>
<dbReference type="HOGENOM" id="CLU_1292046_0_0_2"/>
<proteinExistence type="predicted"/>
<reference evidence="3 4" key="1">
    <citation type="journal article" date="2015" name="Genome Announc.">
        <title>Complete Genome Sequence of Methanosphaerula palustris E1-9CT, a Hydrogenotrophic Methanogen Isolated from a Minerotrophic Fen Peatland.</title>
        <authorList>
            <person name="Cadillo-Quiroz H."/>
            <person name="Browne P."/>
            <person name="Kyrpides N."/>
            <person name="Woyke T."/>
            <person name="Goodwin L."/>
            <person name="Detter C."/>
            <person name="Yavitt J.B."/>
            <person name="Zinder S.H."/>
        </authorList>
    </citation>
    <scope>NUCLEOTIDE SEQUENCE [LARGE SCALE GENOMIC DNA]</scope>
    <source>
        <strain evidence="4">ATCC BAA-1556 / DSM 19958 / E1-9c</strain>
    </source>
</reference>
<keyword evidence="4" id="KW-1185">Reference proteome</keyword>
<organism evidence="3 4">
    <name type="scientific">Methanosphaerula palustris (strain ATCC BAA-1556 / DSM 19958 / E1-9c)</name>
    <dbReference type="NCBI Taxonomy" id="521011"/>
    <lineage>
        <taxon>Archaea</taxon>
        <taxon>Methanobacteriati</taxon>
        <taxon>Methanobacteriota</taxon>
        <taxon>Stenosarchaea group</taxon>
        <taxon>Methanomicrobia</taxon>
        <taxon>Methanomicrobiales</taxon>
        <taxon>Methanoregulaceae</taxon>
        <taxon>Methanosphaerula</taxon>
    </lineage>
</organism>
<accession>B8GFU6</accession>
<dbReference type="AlphaFoldDB" id="B8GFU6"/>
<keyword evidence="2" id="KW-0472">Membrane</keyword>
<feature type="transmembrane region" description="Helical" evidence="2">
    <location>
        <begin position="65"/>
        <end position="88"/>
    </location>
</feature>
<keyword evidence="2" id="KW-1133">Transmembrane helix</keyword>
<dbReference type="STRING" id="521011.Mpal_2715"/>
<evidence type="ECO:0000256" key="2">
    <source>
        <dbReference type="SAM" id="Phobius"/>
    </source>
</evidence>
<dbReference type="EMBL" id="CP001338">
    <property type="protein sequence ID" value="ACL17979.1"/>
    <property type="molecule type" value="Genomic_DNA"/>
</dbReference>
<evidence type="ECO:0000313" key="4">
    <source>
        <dbReference type="Proteomes" id="UP000002457"/>
    </source>
</evidence>
<dbReference type="Proteomes" id="UP000002457">
    <property type="component" value="Chromosome"/>
</dbReference>
<gene>
    <name evidence="3" type="ordered locus">Mpal_2715</name>
</gene>